<comment type="caution">
    <text evidence="1">The sequence shown here is derived from an EMBL/GenBank/DDBJ whole genome shotgun (WGS) entry which is preliminary data.</text>
</comment>
<protein>
    <recommendedName>
        <fullName evidence="3">Bacteriocin</fullName>
    </recommendedName>
</protein>
<name>A0AAX2F7R8_9BACT</name>
<dbReference type="AlphaFoldDB" id="A0AAX2F7R8"/>
<accession>A0AAX2F7R8</accession>
<gene>
    <name evidence="1" type="ORF">SAMN05444364_1634</name>
</gene>
<keyword evidence="2" id="KW-1185">Reference proteome</keyword>
<dbReference type="Proteomes" id="UP000184105">
    <property type="component" value="Unassembled WGS sequence"/>
</dbReference>
<reference evidence="1 2" key="1">
    <citation type="submission" date="2016-11" db="EMBL/GenBank/DDBJ databases">
        <authorList>
            <person name="Varghese N."/>
            <person name="Submissions S."/>
        </authorList>
    </citation>
    <scope>NUCLEOTIDE SEQUENCE [LARGE SCALE GENOMIC DNA]</scope>
    <source>
        <strain evidence="1 2">DSM 22613</strain>
    </source>
</reference>
<sequence>MKKLELSQMMSILGGYQASECKAVQAHAVALSKKNASFDEWEEWCHLYDKYC</sequence>
<evidence type="ECO:0000313" key="1">
    <source>
        <dbReference type="EMBL" id="SHG21830.1"/>
    </source>
</evidence>
<evidence type="ECO:0008006" key="3">
    <source>
        <dbReference type="Google" id="ProtNLM"/>
    </source>
</evidence>
<organism evidence="1 2">
    <name type="scientific">Prevotella scopos JCM 17725</name>
    <dbReference type="NCBI Taxonomy" id="1236518"/>
    <lineage>
        <taxon>Bacteria</taxon>
        <taxon>Pseudomonadati</taxon>
        <taxon>Bacteroidota</taxon>
        <taxon>Bacteroidia</taxon>
        <taxon>Bacteroidales</taxon>
        <taxon>Prevotellaceae</taxon>
        <taxon>Prevotella</taxon>
    </lineage>
</organism>
<dbReference type="RefSeq" id="WP_156766850.1">
    <property type="nucleotide sequence ID" value="NZ_BAKP01000025.1"/>
</dbReference>
<evidence type="ECO:0000313" key="2">
    <source>
        <dbReference type="Proteomes" id="UP000184105"/>
    </source>
</evidence>
<proteinExistence type="predicted"/>
<dbReference type="EMBL" id="FQWA01000063">
    <property type="protein sequence ID" value="SHG21830.1"/>
    <property type="molecule type" value="Genomic_DNA"/>
</dbReference>